<evidence type="ECO:0000313" key="2">
    <source>
        <dbReference type="Proteomes" id="UP001166021"/>
    </source>
</evidence>
<evidence type="ECO:0000313" key="1">
    <source>
        <dbReference type="EMBL" id="MBD0777825.1"/>
    </source>
</evidence>
<reference evidence="1" key="1">
    <citation type="submission" date="2020-05" db="EMBL/GenBank/DDBJ databases">
        <title>The draft genome sequence of Maribacter sp. ANRC-HE7.</title>
        <authorList>
            <person name="Mu L."/>
        </authorList>
    </citation>
    <scope>NUCLEOTIDE SEQUENCE</scope>
    <source>
        <strain evidence="1">ANRC-HE7</strain>
    </source>
</reference>
<sequence length="124" mass="14008">MELNEKITLFTIGLLFKYCSETQEAAPTTFAKIVAESFYQGDEASLKNHTTPEGFQTFSSLQKMFAKPKNSGPNFKIIDKRIKGEIAWVKYSTSYDKTPGIFKLVKVNGEWKATARKPSEKAPF</sequence>
<proteinExistence type="predicted"/>
<name>A0ABR7UYZ2_9FLAO</name>
<comment type="caution">
    <text evidence="1">The sequence shown here is derived from an EMBL/GenBank/DDBJ whole genome shotgun (WGS) entry which is preliminary data.</text>
</comment>
<organism evidence="1 2">
    <name type="scientific">Maribacter aquimaris</name>
    <dbReference type="NCBI Taxonomy" id="2737171"/>
    <lineage>
        <taxon>Bacteria</taxon>
        <taxon>Pseudomonadati</taxon>
        <taxon>Bacteroidota</taxon>
        <taxon>Flavobacteriia</taxon>
        <taxon>Flavobacteriales</taxon>
        <taxon>Flavobacteriaceae</taxon>
        <taxon>Maribacter</taxon>
    </lineage>
</organism>
<protein>
    <recommendedName>
        <fullName evidence="3">Lumazine-binding</fullName>
    </recommendedName>
</protein>
<accession>A0ABR7UYZ2</accession>
<dbReference type="Proteomes" id="UP001166021">
    <property type="component" value="Unassembled WGS sequence"/>
</dbReference>
<gene>
    <name evidence="1" type="ORF">HPE56_08470</name>
</gene>
<dbReference type="EMBL" id="JABTCF010000004">
    <property type="protein sequence ID" value="MBD0777825.1"/>
    <property type="molecule type" value="Genomic_DNA"/>
</dbReference>
<keyword evidence="2" id="KW-1185">Reference proteome</keyword>
<evidence type="ECO:0008006" key="3">
    <source>
        <dbReference type="Google" id="ProtNLM"/>
    </source>
</evidence>